<dbReference type="Proteomes" id="UP000030001">
    <property type="component" value="Unassembled WGS sequence"/>
</dbReference>
<accession>A0A099YF89</accession>
<evidence type="ECO:0000313" key="1">
    <source>
        <dbReference type="EMBL" id="KGL67235.1"/>
    </source>
</evidence>
<protein>
    <submittedName>
        <fullName evidence="1">Uncharacterized protein</fullName>
    </submittedName>
</protein>
<proteinExistence type="predicted"/>
<reference evidence="1 2" key="1">
    <citation type="submission" date="2014-09" db="EMBL/GenBank/DDBJ databases">
        <title>Lactobacillus mucosae CRL573 Genome Sequencing.</title>
        <authorList>
            <person name="Bleckwedel J."/>
            <person name="Teran L.C."/>
            <person name="Bonacina J."/>
            <person name="Saavedra L."/>
            <person name="Mozzi F.B."/>
            <person name="Raya R.R."/>
        </authorList>
    </citation>
    <scope>NUCLEOTIDE SEQUENCE [LARGE SCALE GENOMIC DNA]</scope>
    <source>
        <strain evidence="1 2">CRL573</strain>
    </source>
</reference>
<dbReference type="AlphaFoldDB" id="A0A099YF89"/>
<comment type="caution">
    <text evidence="1">The sequence shown here is derived from an EMBL/GenBank/DDBJ whole genome shotgun (WGS) entry which is preliminary data.</text>
</comment>
<gene>
    <name evidence="1" type="ORF">LX03_02800</name>
</gene>
<dbReference type="EMBL" id="JROC01000026">
    <property type="protein sequence ID" value="KGL67235.1"/>
    <property type="molecule type" value="Genomic_DNA"/>
</dbReference>
<organism evidence="1 2">
    <name type="scientific">Limosilactobacillus mucosae</name>
    <name type="common">Lactobacillus mucosae</name>
    <dbReference type="NCBI Taxonomy" id="97478"/>
    <lineage>
        <taxon>Bacteria</taxon>
        <taxon>Bacillati</taxon>
        <taxon>Bacillota</taxon>
        <taxon>Bacilli</taxon>
        <taxon>Lactobacillales</taxon>
        <taxon>Lactobacillaceae</taxon>
        <taxon>Limosilactobacillus</taxon>
    </lineage>
</organism>
<sequence length="68" mass="8005">MFFRQEKSPFDSFLDSLNFWQRKNLYTVLELGQTNMSYEEASSKAIIAEKKDLKFLLEQALNSPEPKI</sequence>
<name>A0A099YF89_LIMMU</name>
<evidence type="ECO:0000313" key="2">
    <source>
        <dbReference type="Proteomes" id="UP000030001"/>
    </source>
</evidence>